<organism evidence="2 3">
    <name type="scientific">Blastococcus jejuensis</name>
    <dbReference type="NCBI Taxonomy" id="351224"/>
    <lineage>
        <taxon>Bacteria</taxon>
        <taxon>Bacillati</taxon>
        <taxon>Actinomycetota</taxon>
        <taxon>Actinomycetes</taxon>
        <taxon>Geodermatophilales</taxon>
        <taxon>Geodermatophilaceae</taxon>
        <taxon>Blastococcus</taxon>
    </lineage>
</organism>
<proteinExistence type="predicted"/>
<evidence type="ECO:0000256" key="1">
    <source>
        <dbReference type="SAM" id="MobiDB-lite"/>
    </source>
</evidence>
<evidence type="ECO:0000313" key="3">
    <source>
        <dbReference type="Proteomes" id="UP001499924"/>
    </source>
</evidence>
<name>A0ABP6P5N6_9ACTN</name>
<dbReference type="RefSeq" id="WP_344688798.1">
    <property type="nucleotide sequence ID" value="NZ_BAAAVV010000004.1"/>
</dbReference>
<feature type="region of interest" description="Disordered" evidence="1">
    <location>
        <begin position="197"/>
        <end position="232"/>
    </location>
</feature>
<sequence>MSPDVVGPDPYAGLPPGAPDPDDGPVPTLLASSWEQAEARLYPTVLENPELYQRIVRLVRATADHLRLLGTGTSALVAAAQRGPELVAAVADDSGIPATQVDLGLLAQAALAMRYRELRGEQAARRRVRRAEEGRAAGAAWVVVEESGDPAGDPYRPYSRLEVATTGGHALLVTTVPDDEYRGVTHHVHRVRLDLATGEVVEDPAEPGPSSHPDAATRDAAAADTRGRLTGS</sequence>
<accession>A0ABP6P5N6</accession>
<comment type="caution">
    <text evidence="2">The sequence shown here is derived from an EMBL/GenBank/DDBJ whole genome shotgun (WGS) entry which is preliminary data.</text>
</comment>
<keyword evidence="3" id="KW-1185">Reference proteome</keyword>
<dbReference type="Proteomes" id="UP001499924">
    <property type="component" value="Unassembled WGS sequence"/>
</dbReference>
<reference evidence="3" key="1">
    <citation type="journal article" date="2019" name="Int. J. Syst. Evol. Microbiol.">
        <title>The Global Catalogue of Microorganisms (GCM) 10K type strain sequencing project: providing services to taxonomists for standard genome sequencing and annotation.</title>
        <authorList>
            <consortium name="The Broad Institute Genomics Platform"/>
            <consortium name="The Broad Institute Genome Sequencing Center for Infectious Disease"/>
            <person name="Wu L."/>
            <person name="Ma J."/>
        </authorList>
    </citation>
    <scope>NUCLEOTIDE SEQUENCE [LARGE SCALE GENOMIC DNA]</scope>
    <source>
        <strain evidence="3">JCM 15614</strain>
    </source>
</reference>
<dbReference type="EMBL" id="BAAAVV010000004">
    <property type="protein sequence ID" value="GAA3168053.1"/>
    <property type="molecule type" value="Genomic_DNA"/>
</dbReference>
<feature type="region of interest" description="Disordered" evidence="1">
    <location>
        <begin position="1"/>
        <end position="29"/>
    </location>
</feature>
<gene>
    <name evidence="2" type="ORF">GCM10010531_21050</name>
</gene>
<evidence type="ECO:0000313" key="2">
    <source>
        <dbReference type="EMBL" id="GAA3168053.1"/>
    </source>
</evidence>
<protein>
    <submittedName>
        <fullName evidence="2">Uncharacterized protein</fullName>
    </submittedName>
</protein>